<dbReference type="AlphaFoldDB" id="A0A8J1UWE8"/>
<keyword evidence="4" id="KW-0812">Transmembrane</keyword>
<dbReference type="InterPro" id="IPR027359">
    <property type="entry name" value="Volt_channel_dom_sf"/>
</dbReference>
<dbReference type="PANTHER" id="PTHR11537">
    <property type="entry name" value="VOLTAGE-GATED POTASSIUM CHANNEL"/>
    <property type="match status" value="1"/>
</dbReference>
<organism evidence="12 13">
    <name type="scientific">Owenia fusiformis</name>
    <name type="common">Polychaete worm</name>
    <dbReference type="NCBI Taxonomy" id="6347"/>
    <lineage>
        <taxon>Eukaryota</taxon>
        <taxon>Metazoa</taxon>
        <taxon>Spiralia</taxon>
        <taxon>Lophotrochozoa</taxon>
        <taxon>Annelida</taxon>
        <taxon>Polychaeta</taxon>
        <taxon>Sedentaria</taxon>
        <taxon>Canalipalpata</taxon>
        <taxon>Sabellida</taxon>
        <taxon>Oweniida</taxon>
        <taxon>Oweniidae</taxon>
        <taxon>Owenia</taxon>
    </lineage>
</organism>
<keyword evidence="11" id="KW-0407">Ion channel</keyword>
<evidence type="ECO:0000256" key="2">
    <source>
        <dbReference type="ARBA" id="ARBA00022448"/>
    </source>
</evidence>
<keyword evidence="3" id="KW-0633">Potassium transport</keyword>
<evidence type="ECO:0000256" key="6">
    <source>
        <dbReference type="ARBA" id="ARBA00022882"/>
    </source>
</evidence>
<feature type="non-terminal residue" evidence="12">
    <location>
        <position position="1"/>
    </location>
</feature>
<keyword evidence="13" id="KW-1185">Reference proteome</keyword>
<evidence type="ECO:0000256" key="10">
    <source>
        <dbReference type="ARBA" id="ARBA00023136"/>
    </source>
</evidence>
<reference evidence="12" key="1">
    <citation type="submission" date="2022-03" db="EMBL/GenBank/DDBJ databases">
        <authorList>
            <person name="Martin C."/>
        </authorList>
    </citation>
    <scope>NUCLEOTIDE SEQUENCE</scope>
</reference>
<evidence type="ECO:0000256" key="11">
    <source>
        <dbReference type="ARBA" id="ARBA00023303"/>
    </source>
</evidence>
<keyword evidence="6" id="KW-0851">Voltage-gated channel</keyword>
<keyword evidence="8" id="KW-1133">Transmembrane helix</keyword>
<keyword evidence="7" id="KW-0630">Potassium</keyword>
<dbReference type="Pfam" id="PF00520">
    <property type="entry name" value="Ion_trans"/>
    <property type="match status" value="1"/>
</dbReference>
<dbReference type="Proteomes" id="UP000749559">
    <property type="component" value="Unassembled WGS sequence"/>
</dbReference>
<dbReference type="GO" id="GO:0001508">
    <property type="term" value="P:action potential"/>
    <property type="evidence" value="ECO:0007669"/>
    <property type="project" value="TreeGrafter"/>
</dbReference>
<evidence type="ECO:0000256" key="1">
    <source>
        <dbReference type="ARBA" id="ARBA00004141"/>
    </source>
</evidence>
<evidence type="ECO:0000256" key="9">
    <source>
        <dbReference type="ARBA" id="ARBA00023065"/>
    </source>
</evidence>
<dbReference type="SUPFAM" id="SSF81324">
    <property type="entry name" value="Voltage-gated potassium channels"/>
    <property type="match status" value="1"/>
</dbReference>
<dbReference type="PRINTS" id="PR00169">
    <property type="entry name" value="KCHANNEL"/>
</dbReference>
<comment type="caution">
    <text evidence="12">The sequence shown here is derived from an EMBL/GenBank/DDBJ whole genome shotgun (WGS) entry which is preliminary data.</text>
</comment>
<evidence type="ECO:0000256" key="5">
    <source>
        <dbReference type="ARBA" id="ARBA00022826"/>
    </source>
</evidence>
<dbReference type="InterPro" id="IPR005821">
    <property type="entry name" value="Ion_trans_dom"/>
</dbReference>
<protein>
    <submittedName>
        <fullName evidence="12">Uncharacterized protein</fullName>
    </submittedName>
</protein>
<evidence type="ECO:0000256" key="8">
    <source>
        <dbReference type="ARBA" id="ARBA00022989"/>
    </source>
</evidence>
<sequence>DLQVFCVWTVLVILLSITTLCLETVSSLTEAIGPPELSIITGIPEDVLRKNYTKVIATKLPGEYNKTEGISWWITDPIDSKNSKKIIHLGEDFHVPNHFLVYIDYVLFAYFSLELITRFIFSPHKGRFLLSFYTICDIIALTPGVIIYITNAVNPENMFKTSMLDIVRALATARILRI</sequence>
<evidence type="ECO:0000313" key="13">
    <source>
        <dbReference type="Proteomes" id="UP000749559"/>
    </source>
</evidence>
<evidence type="ECO:0000256" key="4">
    <source>
        <dbReference type="ARBA" id="ARBA00022692"/>
    </source>
</evidence>
<dbReference type="InterPro" id="IPR028325">
    <property type="entry name" value="VG_K_chnl"/>
</dbReference>
<accession>A0A8J1UWE8</accession>
<name>A0A8J1UWE8_OWEFU</name>
<dbReference type="Gene3D" id="1.20.120.350">
    <property type="entry name" value="Voltage-gated potassium channels. Chain C"/>
    <property type="match status" value="1"/>
</dbReference>
<keyword evidence="5" id="KW-0631">Potassium channel</keyword>
<gene>
    <name evidence="12" type="ORF">OFUS_LOCUS24439</name>
</gene>
<comment type="subcellular location">
    <subcellularLocation>
        <location evidence="1">Membrane</location>
        <topology evidence="1">Multi-pass membrane protein</topology>
    </subcellularLocation>
</comment>
<evidence type="ECO:0000313" key="12">
    <source>
        <dbReference type="EMBL" id="CAH1800573.1"/>
    </source>
</evidence>
<keyword evidence="2" id="KW-0813">Transport</keyword>
<evidence type="ECO:0000256" key="3">
    <source>
        <dbReference type="ARBA" id="ARBA00022538"/>
    </source>
</evidence>
<keyword evidence="9" id="KW-0406">Ion transport</keyword>
<dbReference type="EMBL" id="CAIIXF020000012">
    <property type="protein sequence ID" value="CAH1800573.1"/>
    <property type="molecule type" value="Genomic_DNA"/>
</dbReference>
<dbReference type="PANTHER" id="PTHR11537:SF254">
    <property type="entry name" value="POTASSIUM VOLTAGE-GATED CHANNEL PROTEIN SHAB"/>
    <property type="match status" value="1"/>
</dbReference>
<dbReference type="GO" id="GO:0008076">
    <property type="term" value="C:voltage-gated potassium channel complex"/>
    <property type="evidence" value="ECO:0007669"/>
    <property type="project" value="InterPro"/>
</dbReference>
<proteinExistence type="predicted"/>
<dbReference type="GO" id="GO:0005249">
    <property type="term" value="F:voltage-gated potassium channel activity"/>
    <property type="evidence" value="ECO:0007669"/>
    <property type="project" value="InterPro"/>
</dbReference>
<keyword evidence="10" id="KW-0472">Membrane</keyword>
<evidence type="ECO:0000256" key="7">
    <source>
        <dbReference type="ARBA" id="ARBA00022958"/>
    </source>
</evidence>
<dbReference type="OrthoDB" id="10025005at2759"/>